<dbReference type="PATRIC" id="fig|883114.3.peg.116"/>
<comment type="subunit">
    <text evidence="3 7">Homodimer.</text>
</comment>
<comment type="subcellular location">
    <subcellularLocation>
        <location evidence="1 7">Cytoplasm</location>
    </subcellularLocation>
</comment>
<dbReference type="InterPro" id="IPR028366">
    <property type="entry name" value="PhoU"/>
</dbReference>
<dbReference type="Pfam" id="PF01895">
    <property type="entry name" value="PhoU"/>
    <property type="match status" value="2"/>
</dbReference>
<dbReference type="RefSeq" id="WP_005396941.1">
    <property type="nucleotide sequence ID" value="NZ_JH601088.1"/>
</dbReference>
<comment type="function">
    <text evidence="7">Plays a role in the regulation of phosphate uptake.</text>
</comment>
<dbReference type="Gene3D" id="1.20.58.220">
    <property type="entry name" value="Phosphate transport system protein phou homolog 2, domain 2"/>
    <property type="match status" value="1"/>
</dbReference>
<dbReference type="EMBL" id="AGEI01000003">
    <property type="protein sequence ID" value="EHR36020.1"/>
    <property type="molecule type" value="Genomic_DNA"/>
</dbReference>
<keyword evidence="4 7" id="KW-0813">Transport</keyword>
<dbReference type="InterPro" id="IPR026022">
    <property type="entry name" value="PhoU_dom"/>
</dbReference>
<evidence type="ECO:0000256" key="2">
    <source>
        <dbReference type="ARBA" id="ARBA00008107"/>
    </source>
</evidence>
<reference evidence="9 10" key="1">
    <citation type="submission" date="2012-01" db="EMBL/GenBank/DDBJ databases">
        <title>The Genome Sequence of Helcococcus kunzii ATCC 51366.</title>
        <authorList>
            <consortium name="The Broad Institute Genome Sequencing Platform"/>
            <person name="Earl A."/>
            <person name="Ward D."/>
            <person name="Feldgarden M."/>
            <person name="Gevers D."/>
            <person name="Huys G."/>
            <person name="Young S.K."/>
            <person name="Zeng Q."/>
            <person name="Gargeya S."/>
            <person name="Fitzgerald M."/>
            <person name="Haas B."/>
            <person name="Abouelleil A."/>
            <person name="Alvarado L."/>
            <person name="Arachchi H.M."/>
            <person name="Berlin A."/>
            <person name="Chapman S.B."/>
            <person name="Gearin G."/>
            <person name="Goldberg J."/>
            <person name="Griggs A."/>
            <person name="Gujja S."/>
            <person name="Hansen M."/>
            <person name="Heiman D."/>
            <person name="Howarth C."/>
            <person name="Larimer J."/>
            <person name="Lui A."/>
            <person name="MacDonald P.J.P."/>
            <person name="McCowen C."/>
            <person name="Montmayeur A."/>
            <person name="Murphy C."/>
            <person name="Neiman D."/>
            <person name="Pearson M."/>
            <person name="Priest M."/>
            <person name="Roberts A."/>
            <person name="Saif S."/>
            <person name="Shea T."/>
            <person name="Sisk P."/>
            <person name="Stolte C."/>
            <person name="Sykes S."/>
            <person name="Wortman J."/>
            <person name="Nusbaum C."/>
            <person name="Birren B."/>
        </authorList>
    </citation>
    <scope>NUCLEOTIDE SEQUENCE [LARGE SCALE GENOMIC DNA]</scope>
    <source>
        <strain evidence="9 10">ATCC 51366</strain>
    </source>
</reference>
<evidence type="ECO:0000313" key="9">
    <source>
        <dbReference type="EMBL" id="EHR36020.1"/>
    </source>
</evidence>
<dbReference type="eggNOG" id="COG0704">
    <property type="taxonomic scope" value="Bacteria"/>
</dbReference>
<proteinExistence type="inferred from homology"/>
<dbReference type="Proteomes" id="UP000004191">
    <property type="component" value="Unassembled WGS sequence"/>
</dbReference>
<dbReference type="GO" id="GO:0045936">
    <property type="term" value="P:negative regulation of phosphate metabolic process"/>
    <property type="evidence" value="ECO:0007669"/>
    <property type="project" value="InterPro"/>
</dbReference>
<keyword evidence="5 7" id="KW-0963">Cytoplasm</keyword>
<keyword evidence="6 7" id="KW-0592">Phosphate transport</keyword>
<evidence type="ECO:0000256" key="5">
    <source>
        <dbReference type="ARBA" id="ARBA00022490"/>
    </source>
</evidence>
<comment type="caution">
    <text evidence="9">The sequence shown here is derived from an EMBL/GenBank/DDBJ whole genome shotgun (WGS) entry which is preliminary data.</text>
</comment>
<evidence type="ECO:0000256" key="6">
    <source>
        <dbReference type="ARBA" id="ARBA00022592"/>
    </source>
</evidence>
<sequence length="215" mass="24381">MLRVNYDNQLNLLHEEITTMGKMVTDAINKSMDALVNKNSELAEEVIAGDKYVNSKENDIESLALKLLLQEQPVASDFRFVTSTLRMITDLERIGDQAADISFLNVKMSHRTYQKSDLGSLIEMGVMAEEMVETVVKAYVDGDADLAASVIEMDDKIDEYFNRVRKEVISDVKSDKFTTKNSLDILMIAKYLERIGDHAENLAEKIYYSITGEYK</sequence>
<evidence type="ECO:0000256" key="4">
    <source>
        <dbReference type="ARBA" id="ARBA00022448"/>
    </source>
</evidence>
<name>H3NLD9_9FIRM</name>
<dbReference type="HOGENOM" id="CLU_078518_3_0_9"/>
<organism evidence="9 10">
    <name type="scientific">Helcococcus kunzii ATCC 51366</name>
    <dbReference type="NCBI Taxonomy" id="883114"/>
    <lineage>
        <taxon>Bacteria</taxon>
        <taxon>Bacillati</taxon>
        <taxon>Bacillota</taxon>
        <taxon>Tissierellia</taxon>
        <taxon>Tissierellales</taxon>
        <taxon>Peptoniphilaceae</taxon>
        <taxon>Helcococcus</taxon>
    </lineage>
</organism>
<gene>
    <name evidence="9" type="ORF">HMPREF9709_00116</name>
</gene>
<dbReference type="GO" id="GO:0006817">
    <property type="term" value="P:phosphate ion transport"/>
    <property type="evidence" value="ECO:0007669"/>
    <property type="project" value="UniProtKB-KW"/>
</dbReference>
<dbReference type="GO" id="GO:0030643">
    <property type="term" value="P:intracellular phosphate ion homeostasis"/>
    <property type="evidence" value="ECO:0007669"/>
    <property type="project" value="InterPro"/>
</dbReference>
<dbReference type="GO" id="GO:0005737">
    <property type="term" value="C:cytoplasm"/>
    <property type="evidence" value="ECO:0007669"/>
    <property type="project" value="UniProtKB-SubCell"/>
</dbReference>
<comment type="similarity">
    <text evidence="2 7">Belongs to the PhoU family.</text>
</comment>
<dbReference type="PANTHER" id="PTHR42930">
    <property type="entry name" value="PHOSPHATE-SPECIFIC TRANSPORT SYSTEM ACCESSORY PROTEIN PHOU"/>
    <property type="match status" value="1"/>
</dbReference>
<evidence type="ECO:0000259" key="8">
    <source>
        <dbReference type="Pfam" id="PF01895"/>
    </source>
</evidence>
<feature type="domain" description="PhoU" evidence="8">
    <location>
        <begin position="121"/>
        <end position="206"/>
    </location>
</feature>
<dbReference type="STRING" id="883114.HMPREF9709_00116"/>
<feature type="domain" description="PhoU" evidence="8">
    <location>
        <begin position="17"/>
        <end position="102"/>
    </location>
</feature>
<keyword evidence="10" id="KW-1185">Reference proteome</keyword>
<dbReference type="InterPro" id="IPR038078">
    <property type="entry name" value="PhoU-like_sf"/>
</dbReference>
<accession>H3NLD9</accession>
<dbReference type="FunFam" id="1.20.58.220:FF:000004">
    <property type="entry name" value="Phosphate-specific transport system accessory protein PhoU"/>
    <property type="match status" value="1"/>
</dbReference>
<dbReference type="NCBIfam" id="TIGR02135">
    <property type="entry name" value="phoU_full"/>
    <property type="match status" value="1"/>
</dbReference>
<dbReference type="AlphaFoldDB" id="H3NLD9"/>
<evidence type="ECO:0000313" key="10">
    <source>
        <dbReference type="Proteomes" id="UP000004191"/>
    </source>
</evidence>
<dbReference type="SUPFAM" id="SSF109755">
    <property type="entry name" value="PhoU-like"/>
    <property type="match status" value="1"/>
</dbReference>
<protein>
    <recommendedName>
        <fullName evidence="7">Phosphate-specific transport system accessory protein PhoU</fullName>
    </recommendedName>
</protein>
<dbReference type="PANTHER" id="PTHR42930:SF3">
    <property type="entry name" value="PHOSPHATE-SPECIFIC TRANSPORT SYSTEM ACCESSORY PROTEIN PHOU"/>
    <property type="match status" value="1"/>
</dbReference>
<dbReference type="GeneID" id="96998139"/>
<evidence type="ECO:0000256" key="7">
    <source>
        <dbReference type="PIRNR" id="PIRNR003107"/>
    </source>
</evidence>
<evidence type="ECO:0000256" key="1">
    <source>
        <dbReference type="ARBA" id="ARBA00004496"/>
    </source>
</evidence>
<evidence type="ECO:0000256" key="3">
    <source>
        <dbReference type="ARBA" id="ARBA00011738"/>
    </source>
</evidence>
<dbReference type="PIRSF" id="PIRSF003107">
    <property type="entry name" value="PhoU"/>
    <property type="match status" value="1"/>
</dbReference>